<evidence type="ECO:0000256" key="4">
    <source>
        <dbReference type="ARBA" id="ARBA00030643"/>
    </source>
</evidence>
<dbReference type="HAMAP" id="MF_01401">
    <property type="entry name" value="MsrA"/>
    <property type="match status" value="1"/>
</dbReference>
<dbReference type="GO" id="GO:0033744">
    <property type="term" value="F:L-methionine:thioredoxin-disulfide S-oxidoreductase activity"/>
    <property type="evidence" value="ECO:0007669"/>
    <property type="project" value="EnsemblFungi"/>
</dbReference>
<evidence type="ECO:0000256" key="1">
    <source>
        <dbReference type="ARBA" id="ARBA00005591"/>
    </source>
</evidence>
<evidence type="ECO:0000313" key="9">
    <source>
        <dbReference type="Proteomes" id="UP000053201"/>
    </source>
</evidence>
<dbReference type="OMA" id="LFWESHD"/>
<reference evidence="8 9" key="1">
    <citation type="submission" date="2009-08" db="EMBL/GenBank/DDBJ databases">
        <title>The Genome Sequence of Spizellomyces punctatus strain DAOM BR117.</title>
        <authorList>
            <consortium name="The Broad Institute Genome Sequencing Platform"/>
            <person name="Russ C."/>
            <person name="Cuomo C."/>
            <person name="Shea T."/>
            <person name="Young S.K."/>
            <person name="Zeng Q."/>
            <person name="Koehrsen M."/>
            <person name="Haas B."/>
            <person name="Borodovsky M."/>
            <person name="Guigo R."/>
            <person name="Alvarado L."/>
            <person name="Berlin A."/>
            <person name="Bochicchio J."/>
            <person name="Borenstein D."/>
            <person name="Chapman S."/>
            <person name="Chen Z."/>
            <person name="Engels R."/>
            <person name="Freedman E."/>
            <person name="Gellesch M."/>
            <person name="Goldberg J."/>
            <person name="Griggs A."/>
            <person name="Gujja S."/>
            <person name="Heiman D."/>
            <person name="Hepburn T."/>
            <person name="Howarth C."/>
            <person name="Jen D."/>
            <person name="Larson L."/>
            <person name="Lewis B."/>
            <person name="Mehta T."/>
            <person name="Park D."/>
            <person name="Pearson M."/>
            <person name="Roberts A."/>
            <person name="Saif S."/>
            <person name="Shenoy N."/>
            <person name="Sisk P."/>
            <person name="Stolte C."/>
            <person name="Sykes S."/>
            <person name="Thomson T."/>
            <person name="Walk T."/>
            <person name="White J."/>
            <person name="Yandava C."/>
            <person name="Burger G."/>
            <person name="Gray M.W."/>
            <person name="Holland P.W.H."/>
            <person name="King N."/>
            <person name="Lang F.B.F."/>
            <person name="Roger A.J."/>
            <person name="Ruiz-Trillo I."/>
            <person name="Lander E."/>
            <person name="Nusbaum C."/>
        </authorList>
    </citation>
    <scope>NUCLEOTIDE SEQUENCE [LARGE SCALE GENOMIC DNA]</scope>
    <source>
        <strain evidence="8 9">DAOM BR117</strain>
    </source>
</reference>
<dbReference type="NCBIfam" id="TIGR00401">
    <property type="entry name" value="msrA"/>
    <property type="match status" value="1"/>
</dbReference>
<gene>
    <name evidence="8" type="ORF">SPPG_07848</name>
</gene>
<dbReference type="InterPro" id="IPR036509">
    <property type="entry name" value="Met_Sox_Rdtase_MsrA_sf"/>
</dbReference>
<dbReference type="GO" id="GO:0110052">
    <property type="term" value="P:toxic metabolite repair"/>
    <property type="evidence" value="ECO:0007669"/>
    <property type="project" value="EnsemblFungi"/>
</dbReference>
<organism evidence="8 9">
    <name type="scientific">Spizellomyces punctatus (strain DAOM BR117)</name>
    <dbReference type="NCBI Taxonomy" id="645134"/>
    <lineage>
        <taxon>Eukaryota</taxon>
        <taxon>Fungi</taxon>
        <taxon>Fungi incertae sedis</taxon>
        <taxon>Chytridiomycota</taxon>
        <taxon>Chytridiomycota incertae sedis</taxon>
        <taxon>Chytridiomycetes</taxon>
        <taxon>Spizellomycetales</taxon>
        <taxon>Spizellomycetaceae</taxon>
        <taxon>Spizellomyces</taxon>
    </lineage>
</organism>
<proteinExistence type="inferred from homology"/>
<feature type="domain" description="Peptide methionine sulphoxide reductase MsrA" evidence="7">
    <location>
        <begin position="59"/>
        <end position="211"/>
    </location>
</feature>
<dbReference type="RefSeq" id="XP_016604675.1">
    <property type="nucleotide sequence ID" value="XM_016755998.1"/>
</dbReference>
<keyword evidence="3" id="KW-0560">Oxidoreductase</keyword>
<dbReference type="GO" id="GO:0005737">
    <property type="term" value="C:cytoplasm"/>
    <property type="evidence" value="ECO:0007669"/>
    <property type="project" value="EnsemblFungi"/>
</dbReference>
<dbReference type="OrthoDB" id="77405at2759"/>
<dbReference type="AlphaFoldDB" id="A0A0L0H564"/>
<evidence type="ECO:0000259" key="7">
    <source>
        <dbReference type="Pfam" id="PF01625"/>
    </source>
</evidence>
<protein>
    <recommendedName>
        <fullName evidence="2">peptide-methionine (S)-S-oxide reductase</fullName>
        <ecNumber evidence="2">1.8.4.11</ecNumber>
    </recommendedName>
    <alternativeName>
        <fullName evidence="4">Peptide-methionine (S)-S-oxide reductase</fullName>
    </alternativeName>
</protein>
<dbReference type="PANTHER" id="PTHR43774">
    <property type="entry name" value="PEPTIDE METHIONINE SULFOXIDE REDUCTASE"/>
    <property type="match status" value="1"/>
</dbReference>
<dbReference type="FunFam" id="3.30.1060.10:FF:000006">
    <property type="entry name" value="Peptide methionine sulfoxide reductase"/>
    <property type="match status" value="1"/>
</dbReference>
<dbReference type="SUPFAM" id="SSF55068">
    <property type="entry name" value="Peptide methionine sulfoxide reductase"/>
    <property type="match status" value="1"/>
</dbReference>
<dbReference type="STRING" id="645134.A0A0L0H564"/>
<keyword evidence="9" id="KW-1185">Reference proteome</keyword>
<dbReference type="GO" id="GO:0008113">
    <property type="term" value="F:peptide-methionine (S)-S-oxide reductase activity"/>
    <property type="evidence" value="ECO:0007669"/>
    <property type="project" value="UniProtKB-EC"/>
</dbReference>
<comment type="catalytic activity">
    <reaction evidence="6">
        <text>[thioredoxin]-disulfide + L-methionine + H2O = L-methionine (S)-S-oxide + [thioredoxin]-dithiol</text>
        <dbReference type="Rhea" id="RHEA:19993"/>
        <dbReference type="Rhea" id="RHEA-COMP:10698"/>
        <dbReference type="Rhea" id="RHEA-COMP:10700"/>
        <dbReference type="ChEBI" id="CHEBI:15377"/>
        <dbReference type="ChEBI" id="CHEBI:29950"/>
        <dbReference type="ChEBI" id="CHEBI:50058"/>
        <dbReference type="ChEBI" id="CHEBI:57844"/>
        <dbReference type="ChEBI" id="CHEBI:58772"/>
        <dbReference type="EC" id="1.8.4.11"/>
    </reaction>
</comment>
<dbReference type="Pfam" id="PF01625">
    <property type="entry name" value="PMSR"/>
    <property type="match status" value="1"/>
</dbReference>
<evidence type="ECO:0000256" key="3">
    <source>
        <dbReference type="ARBA" id="ARBA00023002"/>
    </source>
</evidence>
<comment type="similarity">
    <text evidence="1">Belongs to the MsrA Met sulfoxide reductase family.</text>
</comment>
<comment type="catalytic activity">
    <reaction evidence="5">
        <text>L-methionyl-[protein] + [thioredoxin]-disulfide + H2O = L-methionyl-(S)-S-oxide-[protein] + [thioredoxin]-dithiol</text>
        <dbReference type="Rhea" id="RHEA:14217"/>
        <dbReference type="Rhea" id="RHEA-COMP:10698"/>
        <dbReference type="Rhea" id="RHEA-COMP:10700"/>
        <dbReference type="Rhea" id="RHEA-COMP:12313"/>
        <dbReference type="Rhea" id="RHEA-COMP:12315"/>
        <dbReference type="ChEBI" id="CHEBI:15377"/>
        <dbReference type="ChEBI" id="CHEBI:16044"/>
        <dbReference type="ChEBI" id="CHEBI:29950"/>
        <dbReference type="ChEBI" id="CHEBI:44120"/>
        <dbReference type="ChEBI" id="CHEBI:50058"/>
        <dbReference type="EC" id="1.8.4.11"/>
    </reaction>
</comment>
<dbReference type="InterPro" id="IPR002569">
    <property type="entry name" value="Met_Sox_Rdtase_MsrA_dom"/>
</dbReference>
<dbReference type="GO" id="GO:0034599">
    <property type="term" value="P:cellular response to oxidative stress"/>
    <property type="evidence" value="ECO:0007669"/>
    <property type="project" value="EnsemblFungi"/>
</dbReference>
<dbReference type="EC" id="1.8.4.11" evidence="2"/>
<evidence type="ECO:0000256" key="6">
    <source>
        <dbReference type="ARBA" id="ARBA00048782"/>
    </source>
</evidence>
<name>A0A0L0H564_SPIPD</name>
<sequence>MNPIIPNTIRNSFTASRATSLFRITNIQRCFSFAPNKMGSTSSAGTGFAPDPQGKYDLATFAAGCFWGVEKSFEKKFGQNGIETLVGYAGGSAERPTYKQVCSGTTGHSEALQIKYDPTKLSYEELVDFFFRMHDPTTKNRQGGDIGTQYRSAILYHNEQQQKIAREQVKAVQHHFGSHPVSTTVEPVGTFWNAEDYHQDYLTKNPHGYECPTHFERTWDRIHELYGGQ</sequence>
<evidence type="ECO:0000256" key="2">
    <source>
        <dbReference type="ARBA" id="ARBA00012502"/>
    </source>
</evidence>
<dbReference type="EMBL" id="KQ257467">
    <property type="protein sequence ID" value="KNC96635.1"/>
    <property type="molecule type" value="Genomic_DNA"/>
</dbReference>
<dbReference type="InParanoid" id="A0A0L0H564"/>
<evidence type="ECO:0000256" key="5">
    <source>
        <dbReference type="ARBA" id="ARBA00047806"/>
    </source>
</evidence>
<dbReference type="Gene3D" id="3.30.1060.10">
    <property type="entry name" value="Peptide methionine sulphoxide reductase MsrA"/>
    <property type="match status" value="1"/>
</dbReference>
<dbReference type="GeneID" id="27691034"/>
<accession>A0A0L0H564</accession>
<dbReference type="PANTHER" id="PTHR43774:SF1">
    <property type="entry name" value="PEPTIDE METHIONINE SULFOXIDE REDUCTASE MSRA 2"/>
    <property type="match status" value="1"/>
</dbReference>
<dbReference type="Proteomes" id="UP000053201">
    <property type="component" value="Unassembled WGS sequence"/>
</dbReference>
<dbReference type="eggNOG" id="KOG1635">
    <property type="taxonomic scope" value="Eukaryota"/>
</dbReference>
<dbReference type="VEuPathDB" id="FungiDB:SPPG_07848"/>
<dbReference type="FunCoup" id="A0A0L0H564">
    <property type="interactions" value="383"/>
</dbReference>
<evidence type="ECO:0000313" key="8">
    <source>
        <dbReference type="EMBL" id="KNC96635.1"/>
    </source>
</evidence>